<name>A0ABR8DNY7_9NOSO</name>
<comment type="caution">
    <text evidence="2">The sequence shown here is derived from an EMBL/GenBank/DDBJ whole genome shotgun (WGS) entry which is preliminary data.</text>
</comment>
<sequence length="291" mass="33406">MSQYRFKQSFSGDSSLSNKLFDLLEVTFPGLSSLAECARKIGASWETASTPFIRFHDDIAITHVGVLEIPMQIMGQRLTVGGIHAVATRLEFRRRGYYREVMEEVLEYCDCFYETLVLTTSQPEFYLPFGFRVVKEHIFKVKCGFRGSTDSFRRLDFTDTRDCTLLHRLLETRAPVSNIVGVVKEKPLFCVNEASRPLYYAEDLDLIACMETENTRLHLFDLVTTQICPLKNILARMPQLIEEVVIYFSPELLSVKDVQTFAHAFDETVLMVRGKFTAEGEKFMLPRSARC</sequence>
<organism evidence="2 3">
    <name type="scientific">Nostoc flagelliforme FACHB-838</name>
    <dbReference type="NCBI Taxonomy" id="2692904"/>
    <lineage>
        <taxon>Bacteria</taxon>
        <taxon>Bacillati</taxon>
        <taxon>Cyanobacteriota</taxon>
        <taxon>Cyanophyceae</taxon>
        <taxon>Nostocales</taxon>
        <taxon>Nostocaceae</taxon>
        <taxon>Nostoc</taxon>
    </lineage>
</organism>
<protein>
    <submittedName>
        <fullName evidence="2">GNAT family N-acetyltransferase</fullName>
    </submittedName>
</protein>
<dbReference type="InterPro" id="IPR000182">
    <property type="entry name" value="GNAT_dom"/>
</dbReference>
<reference evidence="2 3" key="1">
    <citation type="journal article" date="2020" name="ISME J.">
        <title>Comparative genomics reveals insights into cyanobacterial evolution and habitat adaptation.</title>
        <authorList>
            <person name="Chen M.Y."/>
            <person name="Teng W.K."/>
            <person name="Zhao L."/>
            <person name="Hu C.X."/>
            <person name="Zhou Y.K."/>
            <person name="Han B.P."/>
            <person name="Song L.R."/>
            <person name="Shu W.S."/>
        </authorList>
    </citation>
    <scope>NUCLEOTIDE SEQUENCE [LARGE SCALE GENOMIC DNA]</scope>
    <source>
        <strain evidence="2 3">FACHB-838</strain>
    </source>
</reference>
<dbReference type="Pfam" id="PF13527">
    <property type="entry name" value="Acetyltransf_9"/>
    <property type="match status" value="1"/>
</dbReference>
<keyword evidence="3" id="KW-1185">Reference proteome</keyword>
<dbReference type="Gene3D" id="3.40.630.30">
    <property type="match status" value="1"/>
</dbReference>
<proteinExistence type="predicted"/>
<evidence type="ECO:0000259" key="1">
    <source>
        <dbReference type="PROSITE" id="PS51186"/>
    </source>
</evidence>
<gene>
    <name evidence="2" type="ORF">H6G97_11985</name>
</gene>
<dbReference type="Proteomes" id="UP000623440">
    <property type="component" value="Unassembled WGS sequence"/>
</dbReference>
<dbReference type="PROSITE" id="PS51186">
    <property type="entry name" value="GNAT"/>
    <property type="match status" value="1"/>
</dbReference>
<accession>A0ABR8DNY7</accession>
<feature type="domain" description="N-acetyltransferase" evidence="1">
    <location>
        <begin position="4"/>
        <end position="156"/>
    </location>
</feature>
<evidence type="ECO:0000313" key="3">
    <source>
        <dbReference type="Proteomes" id="UP000623440"/>
    </source>
</evidence>
<dbReference type="EMBL" id="JACJSI010000018">
    <property type="protein sequence ID" value="MBD2530249.1"/>
    <property type="molecule type" value="Genomic_DNA"/>
</dbReference>
<dbReference type="SUPFAM" id="SSF55729">
    <property type="entry name" value="Acyl-CoA N-acyltransferases (Nat)"/>
    <property type="match status" value="1"/>
</dbReference>
<evidence type="ECO:0000313" key="2">
    <source>
        <dbReference type="EMBL" id="MBD2530249.1"/>
    </source>
</evidence>
<dbReference type="InterPro" id="IPR016181">
    <property type="entry name" value="Acyl_CoA_acyltransferase"/>
</dbReference>